<dbReference type="InterPro" id="IPR006674">
    <property type="entry name" value="HD_domain"/>
</dbReference>
<reference evidence="5" key="1">
    <citation type="submission" date="2016-11" db="EMBL/GenBank/DDBJ databases">
        <authorList>
            <person name="Varghese N."/>
            <person name="Submissions S."/>
        </authorList>
    </citation>
    <scope>NUCLEOTIDE SEQUENCE [LARGE SCALE GENOMIC DNA]</scope>
    <source>
        <strain evidence="5">313</strain>
    </source>
</reference>
<name>A0A1N6H0R4_9LACT</name>
<feature type="transmembrane region" description="Helical" evidence="2">
    <location>
        <begin position="465"/>
        <end position="487"/>
    </location>
</feature>
<dbReference type="AlphaFoldDB" id="A0A1N6H0R4"/>
<dbReference type="SMART" id="SM00471">
    <property type="entry name" value="HDc"/>
    <property type="match status" value="1"/>
</dbReference>
<feature type="transmembrane region" description="Helical" evidence="2">
    <location>
        <begin position="439"/>
        <end position="459"/>
    </location>
</feature>
<keyword evidence="5" id="KW-1185">Reference proteome</keyword>
<accession>A0A1N6H0R4</accession>
<feature type="transmembrane region" description="Helical" evidence="2">
    <location>
        <begin position="15"/>
        <end position="36"/>
    </location>
</feature>
<dbReference type="Pfam" id="PF07698">
    <property type="entry name" value="7TM-7TMR_HD"/>
    <property type="match status" value="1"/>
</dbReference>
<evidence type="ECO:0000256" key="1">
    <source>
        <dbReference type="SAM" id="Coils"/>
    </source>
</evidence>
<dbReference type="CDD" id="cd00077">
    <property type="entry name" value="HDc"/>
    <property type="match status" value="1"/>
</dbReference>
<gene>
    <name evidence="4" type="ORF">SAMN05878443_1556</name>
</gene>
<dbReference type="PANTHER" id="PTHR36442">
    <property type="entry name" value="CYCLIC-DI-AMP PHOSPHODIESTERASE PGPH"/>
    <property type="match status" value="1"/>
</dbReference>
<dbReference type="OrthoDB" id="9806952at2"/>
<dbReference type="RefSeq" id="WP_034548661.1">
    <property type="nucleotide sequence ID" value="NZ_FSRN01000001.1"/>
</dbReference>
<keyword evidence="2" id="KW-1133">Transmembrane helix</keyword>
<feature type="transmembrane region" description="Helical" evidence="2">
    <location>
        <begin position="302"/>
        <end position="320"/>
    </location>
</feature>
<dbReference type="eggNOG" id="COG1480">
    <property type="taxonomic scope" value="Bacteria"/>
</dbReference>
<dbReference type="Gene3D" id="1.10.3210.10">
    <property type="entry name" value="Hypothetical protein af1432"/>
    <property type="match status" value="1"/>
</dbReference>
<dbReference type="InterPro" id="IPR052722">
    <property type="entry name" value="PgpH_phosphodiesterase"/>
</dbReference>
<sequence length="740" mass="83182">MRRNLIRLQKKMGKLYIPSILLLTSIILFLIMYSAVKPKALDIELFQVAEETIRANATVEDKEKTKDNKETVAATVSPVYTYNADLKDIQISKIEILFVTVDEVIQEANERYEADLKEARKKASEDNASISSRQSSEVDKLTDDELLKLFKEKLNNLDDSTKVFIEMFPDWAILDLLAADATSLTSMEKSIIAVVSEFMSQPIKSEEIKDVKLKANNNLDYSDLDSSMQRVAGLIVENAIVENNIYNAIATEQKKEEEMANVQPSLILQGQVIIQEGHVVDSNNMHQLKLLGLLDNNSSKQAMYGLIVLIFTQALLLFYLGKSRKEDRIEHGRQITFYSIIMVVSILLMKGLQLIQNADVEYIGFLYPAALISTLLTAFGARRFGILANGFTAAFSIFIFSPDSGTSFSIVLVLFYLLSGMMGTMITRTKITNQFWSSFIWVTVFNALFISSFILYLNIQLWSQQVFLMVIYALSSGIISYFMAILLSPYIEVLFNENAVLTLTELSNPNNPLLKELLTKAPGTYHHSLMVANLSANAVGAIGGDSLYARVACYYHDVGKLRHSFFFIENLPPGMENPHNLLTPFESKEIIFGHVSEGVKMLEKAKLPQSIIDICAQHHGTTLMKYFYVVAKEKDDTVLEDDFRYPGPKPQTKEAAVINIADSAEAAVRAMSHPTRETIENFVHNLINGRITDGQFDECSISLQELKLVEKSICEGLNGTFHSRIEYPTLKKNNQLGIKE</sequence>
<dbReference type="PANTHER" id="PTHR36442:SF1">
    <property type="entry name" value="CYCLIC-DI-AMP PHOSPHODIESTERASE PGPH"/>
    <property type="match status" value="1"/>
</dbReference>
<dbReference type="EMBL" id="FSRN01000001">
    <property type="protein sequence ID" value="SIO13384.1"/>
    <property type="molecule type" value="Genomic_DNA"/>
</dbReference>
<keyword evidence="2" id="KW-0812">Transmembrane</keyword>
<evidence type="ECO:0000313" key="4">
    <source>
        <dbReference type="EMBL" id="SIO13384.1"/>
    </source>
</evidence>
<keyword evidence="1" id="KW-0175">Coiled coil</keyword>
<organism evidence="4 5">
    <name type="scientific">Carnobacterium alterfunditum</name>
    <dbReference type="NCBI Taxonomy" id="28230"/>
    <lineage>
        <taxon>Bacteria</taxon>
        <taxon>Bacillati</taxon>
        <taxon>Bacillota</taxon>
        <taxon>Bacilli</taxon>
        <taxon>Lactobacillales</taxon>
        <taxon>Carnobacteriaceae</taxon>
        <taxon>Carnobacterium</taxon>
    </lineage>
</organism>
<dbReference type="SUPFAM" id="SSF109604">
    <property type="entry name" value="HD-domain/PDEase-like"/>
    <property type="match status" value="1"/>
</dbReference>
<protein>
    <recommendedName>
        <fullName evidence="3">HD/PDEase domain-containing protein</fullName>
    </recommendedName>
</protein>
<feature type="domain" description="HD/PDEase" evidence="3">
    <location>
        <begin position="520"/>
        <end position="676"/>
    </location>
</feature>
<dbReference type="NCBIfam" id="TIGR00277">
    <property type="entry name" value="HDIG"/>
    <property type="match status" value="1"/>
</dbReference>
<evidence type="ECO:0000256" key="2">
    <source>
        <dbReference type="SAM" id="Phobius"/>
    </source>
</evidence>
<feature type="coiled-coil region" evidence="1">
    <location>
        <begin position="102"/>
        <end position="129"/>
    </location>
</feature>
<dbReference type="Pfam" id="PF07697">
    <property type="entry name" value="7TMR-HDED"/>
    <property type="match status" value="1"/>
</dbReference>
<feature type="transmembrane region" description="Helical" evidence="2">
    <location>
        <begin position="335"/>
        <end position="356"/>
    </location>
</feature>
<dbReference type="InterPro" id="IPR003607">
    <property type="entry name" value="HD/PDEase_dom"/>
</dbReference>
<dbReference type="InterPro" id="IPR006675">
    <property type="entry name" value="HDIG_dom"/>
</dbReference>
<feature type="transmembrane region" description="Helical" evidence="2">
    <location>
        <begin position="362"/>
        <end position="379"/>
    </location>
</feature>
<evidence type="ECO:0000313" key="5">
    <source>
        <dbReference type="Proteomes" id="UP000184758"/>
    </source>
</evidence>
<proteinExistence type="predicted"/>
<dbReference type="Proteomes" id="UP000184758">
    <property type="component" value="Unassembled WGS sequence"/>
</dbReference>
<dbReference type="InterPro" id="IPR011624">
    <property type="entry name" value="Metal-dep_PHydrolase_7TM_extra"/>
</dbReference>
<evidence type="ECO:0000259" key="3">
    <source>
        <dbReference type="SMART" id="SM00471"/>
    </source>
</evidence>
<dbReference type="Pfam" id="PF01966">
    <property type="entry name" value="HD"/>
    <property type="match status" value="1"/>
</dbReference>
<keyword evidence="2" id="KW-0472">Membrane</keyword>
<dbReference type="STRING" id="28230.SAMN05878443_1556"/>
<dbReference type="InterPro" id="IPR011621">
    <property type="entry name" value="Metal-dep_PHydrolase_7TM_intra"/>
</dbReference>